<evidence type="ECO:0000259" key="3">
    <source>
        <dbReference type="PROSITE" id="PS50918"/>
    </source>
</evidence>
<organism evidence="5 6">
    <name type="scientific">Vanessa tameamea</name>
    <name type="common">Kamehameha butterfly</name>
    <dbReference type="NCBI Taxonomy" id="334116"/>
    <lineage>
        <taxon>Eukaryota</taxon>
        <taxon>Metazoa</taxon>
        <taxon>Ecdysozoa</taxon>
        <taxon>Arthropoda</taxon>
        <taxon>Hexapoda</taxon>
        <taxon>Insecta</taxon>
        <taxon>Pterygota</taxon>
        <taxon>Neoptera</taxon>
        <taxon>Endopterygota</taxon>
        <taxon>Lepidoptera</taxon>
        <taxon>Glossata</taxon>
        <taxon>Ditrysia</taxon>
        <taxon>Papilionoidea</taxon>
        <taxon>Nymphalidae</taxon>
        <taxon>Nymphalinae</taxon>
        <taxon>Vanessa</taxon>
    </lineage>
</organism>
<dbReference type="GeneID" id="113399209"/>
<dbReference type="Pfam" id="PF02862">
    <property type="entry name" value="DDHD"/>
    <property type="match status" value="1"/>
</dbReference>
<evidence type="ECO:0000313" key="6">
    <source>
        <dbReference type="RefSeq" id="XP_064076142.1"/>
    </source>
</evidence>
<dbReference type="PROSITE" id="PS51043">
    <property type="entry name" value="DDHD"/>
    <property type="match status" value="1"/>
</dbReference>
<dbReference type="Pfam" id="PF23464">
    <property type="entry name" value="WWE_3"/>
    <property type="match status" value="1"/>
</dbReference>
<dbReference type="InterPro" id="IPR058055">
    <property type="entry name" value="PA-PLA1"/>
</dbReference>
<feature type="domain" description="WWE" evidence="3">
    <location>
        <begin position="2001"/>
        <end position="2083"/>
    </location>
</feature>
<feature type="compositionally biased region" description="Basic and acidic residues" evidence="2">
    <location>
        <begin position="1743"/>
        <end position="1766"/>
    </location>
</feature>
<dbReference type="PROSITE" id="PS50918">
    <property type="entry name" value="WWE"/>
    <property type="match status" value="1"/>
</dbReference>
<gene>
    <name evidence="6" type="primary">LOC113399209</name>
</gene>
<dbReference type="SMART" id="SM01127">
    <property type="entry name" value="DDHD"/>
    <property type="match status" value="1"/>
</dbReference>
<dbReference type="InterPro" id="IPR057825">
    <property type="entry name" value="WWE_SEC23-DDH2"/>
</dbReference>
<evidence type="ECO:0000259" key="4">
    <source>
        <dbReference type="PROSITE" id="PS51043"/>
    </source>
</evidence>
<feature type="domain" description="DDHD" evidence="4">
    <location>
        <begin position="2365"/>
        <end position="2565"/>
    </location>
</feature>
<dbReference type="InterPro" id="IPR004170">
    <property type="entry name" value="WWE_dom"/>
</dbReference>
<dbReference type="PANTHER" id="PTHR23509">
    <property type="entry name" value="PA-PL1 PHOSPHOLIPASE FAMILY"/>
    <property type="match status" value="1"/>
</dbReference>
<dbReference type="Proteomes" id="UP001652626">
    <property type="component" value="Chromosome 31"/>
</dbReference>
<proteinExistence type="inferred from homology"/>
<name>A0ABM4AXX1_VANTA</name>
<dbReference type="RefSeq" id="XP_064076142.1">
    <property type="nucleotide sequence ID" value="XM_064220072.1"/>
</dbReference>
<evidence type="ECO:0000313" key="5">
    <source>
        <dbReference type="Proteomes" id="UP001652626"/>
    </source>
</evidence>
<evidence type="ECO:0000256" key="2">
    <source>
        <dbReference type="SAM" id="MobiDB-lite"/>
    </source>
</evidence>
<comment type="similarity">
    <text evidence="1">Belongs to the PA-PLA1 family.</text>
</comment>
<protein>
    <submittedName>
        <fullName evidence="6">Uncharacterized protein LOC113399209</fullName>
    </submittedName>
</protein>
<evidence type="ECO:0000256" key="1">
    <source>
        <dbReference type="ARBA" id="ARBA00038464"/>
    </source>
</evidence>
<accession>A0ABM4AXX1</accession>
<reference evidence="6" key="1">
    <citation type="submission" date="2025-08" db="UniProtKB">
        <authorList>
            <consortium name="RefSeq"/>
        </authorList>
    </citation>
    <scope>IDENTIFICATION</scope>
    <source>
        <tissue evidence="6">Whole body</tissue>
    </source>
</reference>
<dbReference type="PANTHER" id="PTHR23509:SF10">
    <property type="entry name" value="LD21067P"/>
    <property type="match status" value="1"/>
</dbReference>
<sequence>MSDKCFGDYTTRNVVKNPLLSSAVTGLSIEDLTHNAVLLPAIPSQELMARQDQTETQMRPLQHSDRVTFNLPSGDANINTTHLNAPQNTNPNILYTNKHLYKSSNTNSSSSKASTKSDDDFDVNEYFARLQGTRYVSAPLNSNIKEDQNDLQAEDNLEEINLNEPDKVQGVDDVQHSITSDIAQNFSQLPTVLPQVASAVFSSFSNMLNMKSREQTPDERQYQETHATSTQFCVPDVTMQVAPPPLKEPPSIGTASNYRITTKKKVYAQIPGLSSGDSHVHFNPPTNQSAPPYFVEANANAQIADIHDVGSQINDVSIGLGAPHSVLTPQMIPDGQNAHNQKGIDDKKSTFNALNPLASDMTDTAKASSDLVSLHDSETLTTFEQESTALQPIVTPQMPQPAATIIPPPPMFSNLPRRDGQASAGKSVLPPSVARRISGNQPILKTQVPPSVMHENIFVPIMPPEPNVASSFGVVSSMHNYGQTFDPTSNIETINTTQNRGHQVEIDQNVQNLPSMSILQPAMYISDLANATLSDAKVPFKANNSKELDISADSVNTSLNQKHIDTFVSPTLYNPPAEIPNISYNPLAPSLSQITSPETKAPPAFYNPLQSDFVTSFKKEENKDISTVPQNILSEHFGNLQPELQKPIQEPPKLSGNLSYRMSKKKPQYYSGPIEGVGSISNNIKPIIDPVAANSFQGSLFTPDQSTATAQNTMYPDYSMNSFQKHTPFDISKPASIETYTAYGPQKHNEQIQPDYNTAFDLSRQTTEKHEEPQESRGFGIIGSLKSKLSSLDINKIQNTVTTFFDPAYNAVDSNTKQEIDPYGYQNMPQSYPSYPQSDGATLEVFVPTMNQEQASSNPYSYQMGPNQSNDPTNQYYPTHDNYGNQNLPQTNTSSNYYAGWYGDYNQQHSLQAEHFQGVTGLSQEGYVESDQIIDKTTIKAIEEMQSTFNKDNVSSLQKSESHKHEPIALINNSQTAEVSNVSIIFDNRQTTGQIVPEHKEILEINKQNIDTENFKSFQVTLDPTSKSFFDNPQLDILSNDKSRTKLNELPSLSNDEIIQSNNSLKCIFDNSLSLENSTKENKIDNSRDYESDFISDIPKISQVFTDPSSKGFFDKQTSIVLPFAIKKPDDLKLVTKDDSSSVDVQAKGLNQSEPEISSTKDNVPNIHSQFGVITQTETTKIPEDCMTIKKPGFKTVSDFKPTNIIGGETTEHLSSIIRPQESVDVNATTFSLFEQSPIIPSVPLFNLPSLSSISLSDSVKDANINDIETKLENVSLFENSGAGIIPQTSYNLFGNVGSSEIKPDLQENQVSDLNTYVSCREVSVPEENKVDDLTKQLIENVTAPIQLENPVLYPVLHDDAETVEISDYSKPLVDISLIAQNILGSMIIPPPTDLLDDMSGNNPILNYPWPINKPHASEAQLDYDYNFPLDSNPIGFLQDKSLFLENIPTNACDEIKAEYKNSQEETAILTHQISVPSAPPEEDTISDESGLDVHSIELDAKKDFPLFEDFVIEPSETDDDKIEYREQKRCSDDPAQDVDTFTNRVERFKKMENTPDSNDNTQEIRKEFKPFDLPTSTSPALTIASYFDTGNYAVENHYKNSITSPTTISSFNTSTTNQMRIPPGFEDEYRRRLSGVSSHDLLCSLNNQIAYIPDTSKNIHLNQIFTQETDNLDDEIICDSKVESMVEKLIDDDSSPTKSEIVPISNTIEPRSENADDVLIDKPSEDTKVETLPEPVVDISSEETKVEPSREPVLDRSSEETKVEPLPDPINFFSSNVESTEESEAYGDFSRLSSYFKTPPKPDHSKSFFELSESQNHYRHKSNDETRNTIQNNVNNFFKNTPTTNSTHIPQNHLANMALIRDLTSPSNLNPNDDTVKTVNYFTVEYNFNHPIEINSSEPINVDRKEATTPQNNETLKIGESSKDSVVNCKYYYNMIDSTNIVDNTGYNVKQTMETNSDSKKDTKTMNTRSENVVKKSATVNFCEQSYQDESDDKIVVLSENRATSEHAPVKHHWFYQVDSEERFFWKGFSLTDSRALENAFNSPDLNENTLVATDGGRYDVNVMGRLKIAVYWEDKPTNVMRCSWFYKGTTDARYVPYAETIAEKLEEEYIHGITTGEWHRRLVLPNNELVVMHGPAVMVHFLQNSANDAFSSSPQSMMRPRVVRRGFVESEIEDTEPSSIDHLLLLCHGVGSACDMRFRPVEEVVDDFRATSLQLIQSHYKNSYDSGLVGRVEVLPISWHSSLHSGTTGVDRRLAAVTLESIPRLRNFTNDTILDVLFYTSPVFCQTIINTVCSELNRIYSLFRSRNPDFKGGVSLGGHSLGSVILYDLLCHQMPKGVPMSEQEQYVTGPAGTGQPCVKYPSLEFVPDAMYALGSPIAMFNCIRGVETLGKDFHFPTCKNFFNIFHPYDPIAYRIEPMINPELRDVKPFLIPHHKGRKRMHLELKDTMARVGADIKQKLIESIKNTWSSMWKTQPPPDQHLEKVVEEEMEKEELNAEPKDETNQENFVTADMLGKLNDGRRVDYVLQEAPFEMINEYLFAMRSHVCYWESEDTMLVMLREIYDAIGVSPDCSLPQQTLTVHRSKTILEDNDVAKHTDYPSTSRSSL</sequence>
<dbReference type="InterPro" id="IPR004177">
    <property type="entry name" value="DDHD_dom"/>
</dbReference>
<keyword evidence="5" id="KW-1185">Reference proteome</keyword>
<feature type="region of interest" description="Disordered" evidence="2">
    <location>
        <begin position="1723"/>
        <end position="1771"/>
    </location>
</feature>
<feature type="compositionally biased region" description="Basic and acidic residues" evidence="2">
    <location>
        <begin position="1723"/>
        <end position="1732"/>
    </location>
</feature>